<dbReference type="AlphaFoldDB" id="A8ZVN8"/>
<accession>A8ZVN8</accession>
<keyword evidence="1" id="KW-0732">Signal</keyword>
<dbReference type="Proteomes" id="UP000008561">
    <property type="component" value="Chromosome"/>
</dbReference>
<evidence type="ECO:0000256" key="1">
    <source>
        <dbReference type="SAM" id="SignalP"/>
    </source>
</evidence>
<dbReference type="HOGENOM" id="CLU_1068448_0_0_7"/>
<name>A8ZVN8_DESOH</name>
<sequence length="260" mass="28129">MRKPWKKGVAACTAGLLLLFFAFSAQAASLLSDKAISQISAGVVHPFSVDPIVVYVENQSRATVPADDFYWGDADGISASPDPGFLVYSMPDTDYTLSFPNIYATTTGYEDVPSRMPPAKESALFWQYDPTDVTDVTLSHFPPAAMRQFVDHGWGALLTWVDDTDAAPLMWNGNVLVPPDTVFVAAANSTMEISTPRLCLTVAAAPPDAGDDTRPDLDLARRPENQIGILCIENLKVRVDGGITGPDSVVEKVIVVYPEF</sequence>
<dbReference type="KEGG" id="dol:Dole_2421"/>
<dbReference type="EMBL" id="CP000859">
    <property type="protein sequence ID" value="ABW68225.1"/>
    <property type="molecule type" value="Genomic_DNA"/>
</dbReference>
<gene>
    <name evidence="2" type="ordered locus">Dole_2421</name>
</gene>
<dbReference type="STRING" id="96561.Dole_2421"/>
<organism evidence="2 3">
    <name type="scientific">Desulfosudis oleivorans (strain DSM 6200 / JCM 39069 / Hxd3)</name>
    <name type="common">Desulfococcus oleovorans</name>
    <dbReference type="NCBI Taxonomy" id="96561"/>
    <lineage>
        <taxon>Bacteria</taxon>
        <taxon>Pseudomonadati</taxon>
        <taxon>Thermodesulfobacteriota</taxon>
        <taxon>Desulfobacteria</taxon>
        <taxon>Desulfobacterales</taxon>
        <taxon>Desulfosudaceae</taxon>
        <taxon>Desulfosudis</taxon>
    </lineage>
</organism>
<feature type="signal peptide" evidence="1">
    <location>
        <begin position="1"/>
        <end position="27"/>
    </location>
</feature>
<keyword evidence="3" id="KW-1185">Reference proteome</keyword>
<evidence type="ECO:0000313" key="3">
    <source>
        <dbReference type="Proteomes" id="UP000008561"/>
    </source>
</evidence>
<proteinExistence type="predicted"/>
<dbReference type="RefSeq" id="WP_012175837.1">
    <property type="nucleotide sequence ID" value="NC_009943.1"/>
</dbReference>
<reference evidence="2 3" key="1">
    <citation type="submission" date="2007-10" db="EMBL/GenBank/DDBJ databases">
        <title>Complete sequence of Desulfococcus oleovorans Hxd3.</title>
        <authorList>
            <consortium name="US DOE Joint Genome Institute"/>
            <person name="Copeland A."/>
            <person name="Lucas S."/>
            <person name="Lapidus A."/>
            <person name="Barry K."/>
            <person name="Glavina del Rio T."/>
            <person name="Dalin E."/>
            <person name="Tice H."/>
            <person name="Pitluck S."/>
            <person name="Kiss H."/>
            <person name="Brettin T."/>
            <person name="Bruce D."/>
            <person name="Detter J.C."/>
            <person name="Han C."/>
            <person name="Schmutz J."/>
            <person name="Larimer F."/>
            <person name="Land M."/>
            <person name="Hauser L."/>
            <person name="Kyrpides N."/>
            <person name="Kim E."/>
            <person name="Wawrik B."/>
            <person name="Richardson P."/>
        </authorList>
    </citation>
    <scope>NUCLEOTIDE SEQUENCE [LARGE SCALE GENOMIC DNA]</scope>
    <source>
        <strain evidence="3">DSM 6200 / JCM 39069 / Hxd3</strain>
    </source>
</reference>
<protein>
    <submittedName>
        <fullName evidence="2">Uncharacterized protein</fullName>
    </submittedName>
</protein>
<feature type="chain" id="PRO_5002734887" evidence="1">
    <location>
        <begin position="28"/>
        <end position="260"/>
    </location>
</feature>
<evidence type="ECO:0000313" key="2">
    <source>
        <dbReference type="EMBL" id="ABW68225.1"/>
    </source>
</evidence>